<dbReference type="EnsemblMetazoa" id="CJA38043.1">
    <property type="protein sequence ID" value="CJA38043.1"/>
    <property type="gene ID" value="WBGene00213890"/>
</dbReference>
<proteinExistence type="predicted"/>
<protein>
    <submittedName>
        <fullName evidence="1">Uncharacterized protein</fullName>
    </submittedName>
</protein>
<evidence type="ECO:0000313" key="1">
    <source>
        <dbReference type="EnsemblMetazoa" id="CJA38043.1"/>
    </source>
</evidence>
<keyword evidence="2" id="KW-1185">Reference proteome</keyword>
<accession>A0A8R1EP50</accession>
<name>A0A8R1EP50_CAEJA</name>
<dbReference type="AlphaFoldDB" id="A0A8R1EP50"/>
<sequence>METTTKQKKKDTLTRWLCAQASCSAPRSPSNTTRDRESPDIRRAAAGALPRNYGIICWRGRDGEREMD</sequence>
<dbReference type="Proteomes" id="UP000005237">
    <property type="component" value="Unassembled WGS sequence"/>
</dbReference>
<organism evidence="1 2">
    <name type="scientific">Caenorhabditis japonica</name>
    <dbReference type="NCBI Taxonomy" id="281687"/>
    <lineage>
        <taxon>Eukaryota</taxon>
        <taxon>Metazoa</taxon>
        <taxon>Ecdysozoa</taxon>
        <taxon>Nematoda</taxon>
        <taxon>Chromadorea</taxon>
        <taxon>Rhabditida</taxon>
        <taxon>Rhabditina</taxon>
        <taxon>Rhabditomorpha</taxon>
        <taxon>Rhabditoidea</taxon>
        <taxon>Rhabditidae</taxon>
        <taxon>Peloderinae</taxon>
        <taxon>Caenorhabditis</taxon>
    </lineage>
</organism>
<evidence type="ECO:0000313" key="2">
    <source>
        <dbReference type="Proteomes" id="UP000005237"/>
    </source>
</evidence>
<reference evidence="2" key="1">
    <citation type="submission" date="2010-08" db="EMBL/GenBank/DDBJ databases">
        <authorList>
            <consortium name="Caenorhabditis japonica Sequencing Consortium"/>
            <person name="Wilson R.K."/>
        </authorList>
    </citation>
    <scope>NUCLEOTIDE SEQUENCE [LARGE SCALE GENOMIC DNA]</scope>
    <source>
        <strain evidence="2">DF5081</strain>
    </source>
</reference>
<reference evidence="1" key="2">
    <citation type="submission" date="2022-06" db="UniProtKB">
        <authorList>
            <consortium name="EnsemblMetazoa"/>
        </authorList>
    </citation>
    <scope>IDENTIFICATION</scope>
    <source>
        <strain evidence="1">DF5081</strain>
    </source>
</reference>